<evidence type="ECO:0000313" key="2">
    <source>
        <dbReference type="Proteomes" id="UP000002630"/>
    </source>
</evidence>
<evidence type="ECO:0000313" key="1">
    <source>
        <dbReference type="EMBL" id="CBJ34146.1"/>
    </source>
</evidence>
<dbReference type="Gene3D" id="2.60.120.10">
    <property type="entry name" value="Jelly Rolls"/>
    <property type="match status" value="1"/>
</dbReference>
<dbReference type="InterPro" id="IPR014710">
    <property type="entry name" value="RmlC-like_jellyroll"/>
</dbReference>
<dbReference type="AlphaFoldDB" id="D7FHU8"/>
<dbReference type="Proteomes" id="UP000002630">
    <property type="component" value="Unassembled WGS sequence"/>
</dbReference>
<sequence>MYRRLMFIFELASNFISAHEDVDILELLHEGPVAYQLALEKNRQLQDARSTLSQQLPVFPELARSLKTRVAAKYMLVQHPEVVHELFHHGHINDRESEGLIAENNAARVKLEYHPAADQIPDRFTLLKNVPFLRFLTDEEKAEIINNEKACQEEFYGSNVVLMNAKMSFARGARRQGWFNVVRGAVRQNTEGMLGHTTMGGTQRLRRLAKERLVNAGTVVGLDEQLMQVPYRCTYTTASFVHLFFFDKTQTNASAVELGKSSQLAAS</sequence>
<dbReference type="EMBL" id="FN649760">
    <property type="protein sequence ID" value="CBJ34146.1"/>
    <property type="molecule type" value="Genomic_DNA"/>
</dbReference>
<organism evidence="1 2">
    <name type="scientific">Ectocarpus siliculosus</name>
    <name type="common">Brown alga</name>
    <name type="synonym">Conferva siliculosa</name>
    <dbReference type="NCBI Taxonomy" id="2880"/>
    <lineage>
        <taxon>Eukaryota</taxon>
        <taxon>Sar</taxon>
        <taxon>Stramenopiles</taxon>
        <taxon>Ochrophyta</taxon>
        <taxon>PX clade</taxon>
        <taxon>Phaeophyceae</taxon>
        <taxon>Ectocarpales</taxon>
        <taxon>Ectocarpaceae</taxon>
        <taxon>Ectocarpus</taxon>
    </lineage>
</organism>
<name>D7FHU8_ECTSI</name>
<dbReference type="InterPro" id="IPR018490">
    <property type="entry name" value="cNMP-bd_dom_sf"/>
</dbReference>
<dbReference type="SUPFAM" id="SSF51206">
    <property type="entry name" value="cAMP-binding domain-like"/>
    <property type="match status" value="1"/>
</dbReference>
<accession>D7FHU8</accession>
<keyword evidence="2" id="KW-1185">Reference proteome</keyword>
<gene>
    <name evidence="1" type="ORF">Esi_1117_0001</name>
</gene>
<reference evidence="1 2" key="1">
    <citation type="journal article" date="2010" name="Nature">
        <title>The Ectocarpus genome and the independent evolution of multicellularity in brown algae.</title>
        <authorList>
            <person name="Cock J.M."/>
            <person name="Sterck L."/>
            <person name="Rouze P."/>
            <person name="Scornet D."/>
            <person name="Allen A.E."/>
            <person name="Amoutzias G."/>
            <person name="Anthouard V."/>
            <person name="Artiguenave F."/>
            <person name="Aury J.M."/>
            <person name="Badger J.H."/>
            <person name="Beszteri B."/>
            <person name="Billiau K."/>
            <person name="Bonnet E."/>
            <person name="Bothwell J.H."/>
            <person name="Bowler C."/>
            <person name="Boyen C."/>
            <person name="Brownlee C."/>
            <person name="Carrano C.J."/>
            <person name="Charrier B."/>
            <person name="Cho G.Y."/>
            <person name="Coelho S.M."/>
            <person name="Collen J."/>
            <person name="Corre E."/>
            <person name="Da Silva C."/>
            <person name="Delage L."/>
            <person name="Delaroque N."/>
            <person name="Dittami S.M."/>
            <person name="Doulbeau S."/>
            <person name="Elias M."/>
            <person name="Farnham G."/>
            <person name="Gachon C.M."/>
            <person name="Gschloessl B."/>
            <person name="Heesch S."/>
            <person name="Jabbari K."/>
            <person name="Jubin C."/>
            <person name="Kawai H."/>
            <person name="Kimura K."/>
            <person name="Kloareg B."/>
            <person name="Kupper F.C."/>
            <person name="Lang D."/>
            <person name="Le Bail A."/>
            <person name="Leblanc C."/>
            <person name="Lerouge P."/>
            <person name="Lohr M."/>
            <person name="Lopez P.J."/>
            <person name="Martens C."/>
            <person name="Maumus F."/>
            <person name="Michel G."/>
            <person name="Miranda-Saavedra D."/>
            <person name="Morales J."/>
            <person name="Moreau H."/>
            <person name="Motomura T."/>
            <person name="Nagasato C."/>
            <person name="Napoli C.A."/>
            <person name="Nelson D.R."/>
            <person name="Nyvall-Collen P."/>
            <person name="Peters A.F."/>
            <person name="Pommier C."/>
            <person name="Potin P."/>
            <person name="Poulain J."/>
            <person name="Quesneville H."/>
            <person name="Read B."/>
            <person name="Rensing S.A."/>
            <person name="Ritter A."/>
            <person name="Rousvoal S."/>
            <person name="Samanta M."/>
            <person name="Samson G."/>
            <person name="Schroeder D.C."/>
            <person name="Segurens B."/>
            <person name="Strittmatter M."/>
            <person name="Tonon T."/>
            <person name="Tregear J.W."/>
            <person name="Valentin K."/>
            <person name="von Dassow P."/>
            <person name="Yamagishi T."/>
            <person name="Van de Peer Y."/>
            <person name="Wincker P."/>
        </authorList>
    </citation>
    <scope>NUCLEOTIDE SEQUENCE [LARGE SCALE GENOMIC DNA]</scope>
    <source>
        <strain evidence="2">Ec32 / CCAP1310/4</strain>
    </source>
</reference>
<proteinExistence type="predicted"/>
<dbReference type="InParanoid" id="D7FHU8"/>
<protein>
    <submittedName>
        <fullName evidence="1">Cyclic nucleotide-binding protein</fullName>
    </submittedName>
</protein>